<dbReference type="Gene3D" id="3.30.465.10">
    <property type="match status" value="1"/>
</dbReference>
<dbReference type="Pfam" id="PF02873">
    <property type="entry name" value="MurB_C"/>
    <property type="match status" value="1"/>
</dbReference>
<comment type="subcellular location">
    <subcellularLocation>
        <location evidence="3 16">Cytoplasm</location>
    </subcellularLocation>
</comment>
<evidence type="ECO:0000256" key="6">
    <source>
        <dbReference type="ARBA" id="ARBA00022618"/>
    </source>
</evidence>
<evidence type="ECO:0000256" key="11">
    <source>
        <dbReference type="ARBA" id="ARBA00022984"/>
    </source>
</evidence>
<dbReference type="InterPro" id="IPR016166">
    <property type="entry name" value="FAD-bd_PCMH"/>
</dbReference>
<dbReference type="HAMAP" id="MF_00037">
    <property type="entry name" value="MurB"/>
    <property type="match status" value="1"/>
</dbReference>
<organism evidence="18 19">
    <name type="scientific">Candidatus Desantisbacteria bacterium CG_4_10_14_0_8_um_filter_48_22</name>
    <dbReference type="NCBI Taxonomy" id="1974543"/>
    <lineage>
        <taxon>Bacteria</taxon>
        <taxon>Candidatus Desantisiibacteriota</taxon>
    </lineage>
</organism>
<gene>
    <name evidence="16" type="primary">murB</name>
    <name evidence="18" type="ORF">COY52_07535</name>
</gene>
<evidence type="ECO:0000256" key="16">
    <source>
        <dbReference type="HAMAP-Rule" id="MF_00037"/>
    </source>
</evidence>
<dbReference type="InterPro" id="IPR011601">
    <property type="entry name" value="MurB_C"/>
</dbReference>
<evidence type="ECO:0000313" key="19">
    <source>
        <dbReference type="Proteomes" id="UP000229307"/>
    </source>
</evidence>
<evidence type="ECO:0000256" key="12">
    <source>
        <dbReference type="ARBA" id="ARBA00023002"/>
    </source>
</evidence>
<dbReference type="NCBIfam" id="NF010480">
    <property type="entry name" value="PRK13905.1"/>
    <property type="match status" value="1"/>
</dbReference>
<keyword evidence="11 16" id="KW-0573">Peptidoglycan synthesis</keyword>
<evidence type="ECO:0000256" key="2">
    <source>
        <dbReference type="ARBA" id="ARBA00003921"/>
    </source>
</evidence>
<evidence type="ECO:0000313" key="18">
    <source>
        <dbReference type="EMBL" id="PIZ16270.1"/>
    </source>
</evidence>
<evidence type="ECO:0000256" key="9">
    <source>
        <dbReference type="ARBA" id="ARBA00022857"/>
    </source>
</evidence>
<keyword evidence="10 16" id="KW-0133">Cell shape</keyword>
<dbReference type="Gene3D" id="3.30.43.10">
    <property type="entry name" value="Uridine Diphospho-n-acetylenolpyruvylglucosamine Reductase, domain 2"/>
    <property type="match status" value="1"/>
</dbReference>
<keyword evidence="14 16" id="KW-0961">Cell wall biogenesis/degradation</keyword>
<dbReference type="InterPro" id="IPR006094">
    <property type="entry name" value="Oxid_FAD_bind_N"/>
</dbReference>
<keyword evidence="6 16" id="KW-0132">Cell division</keyword>
<dbReference type="PANTHER" id="PTHR21071">
    <property type="entry name" value="UDP-N-ACETYLENOLPYRUVOYLGLUCOSAMINE REDUCTASE"/>
    <property type="match status" value="1"/>
</dbReference>
<evidence type="ECO:0000256" key="15">
    <source>
        <dbReference type="ARBA" id="ARBA00048914"/>
    </source>
</evidence>
<evidence type="ECO:0000256" key="1">
    <source>
        <dbReference type="ARBA" id="ARBA00001974"/>
    </source>
</evidence>
<dbReference type="InterPro" id="IPR036318">
    <property type="entry name" value="FAD-bd_PCMH-like_sf"/>
</dbReference>
<evidence type="ECO:0000256" key="10">
    <source>
        <dbReference type="ARBA" id="ARBA00022960"/>
    </source>
</evidence>
<comment type="catalytic activity">
    <reaction evidence="15 16">
        <text>UDP-N-acetyl-alpha-D-muramate + NADP(+) = UDP-N-acetyl-3-O-(1-carboxyvinyl)-alpha-D-glucosamine + NADPH + H(+)</text>
        <dbReference type="Rhea" id="RHEA:12248"/>
        <dbReference type="ChEBI" id="CHEBI:15378"/>
        <dbReference type="ChEBI" id="CHEBI:57783"/>
        <dbReference type="ChEBI" id="CHEBI:58349"/>
        <dbReference type="ChEBI" id="CHEBI:68483"/>
        <dbReference type="ChEBI" id="CHEBI:70757"/>
        <dbReference type="EC" id="1.3.1.98"/>
    </reaction>
</comment>
<evidence type="ECO:0000256" key="13">
    <source>
        <dbReference type="ARBA" id="ARBA00023306"/>
    </source>
</evidence>
<dbReference type="GO" id="GO:0008360">
    <property type="term" value="P:regulation of cell shape"/>
    <property type="evidence" value="ECO:0007669"/>
    <property type="project" value="UniProtKB-KW"/>
</dbReference>
<keyword evidence="9 16" id="KW-0521">NADP</keyword>
<keyword evidence="5 16" id="KW-0963">Cytoplasm</keyword>
<dbReference type="GO" id="GO:0008762">
    <property type="term" value="F:UDP-N-acetylmuramate dehydrogenase activity"/>
    <property type="evidence" value="ECO:0007669"/>
    <property type="project" value="UniProtKB-UniRule"/>
</dbReference>
<evidence type="ECO:0000256" key="3">
    <source>
        <dbReference type="ARBA" id="ARBA00004496"/>
    </source>
</evidence>
<dbReference type="InterPro" id="IPR016169">
    <property type="entry name" value="FAD-bd_PCMH_sub2"/>
</dbReference>
<feature type="active site" evidence="16">
    <location>
        <position position="177"/>
    </location>
</feature>
<dbReference type="EC" id="1.3.1.98" evidence="16"/>
<dbReference type="SUPFAM" id="SSF56194">
    <property type="entry name" value="Uridine diphospho-N-Acetylenolpyruvylglucosamine reductase, MurB, C-terminal domain"/>
    <property type="match status" value="1"/>
</dbReference>
<dbReference type="Proteomes" id="UP000229307">
    <property type="component" value="Unassembled WGS sequence"/>
</dbReference>
<evidence type="ECO:0000256" key="8">
    <source>
        <dbReference type="ARBA" id="ARBA00022827"/>
    </source>
</evidence>
<accession>A0A2M7S9V7</accession>
<feature type="active site" description="Proton donor" evidence="16">
    <location>
        <position position="228"/>
    </location>
</feature>
<keyword evidence="12 16" id="KW-0560">Oxidoreductase</keyword>
<keyword evidence="7 16" id="KW-0285">Flavoprotein</keyword>
<comment type="similarity">
    <text evidence="16">Belongs to the MurB family.</text>
</comment>
<keyword evidence="13 16" id="KW-0131">Cell cycle</keyword>
<comment type="function">
    <text evidence="2 16">Cell wall formation.</text>
</comment>
<dbReference type="GO" id="GO:0005829">
    <property type="term" value="C:cytosol"/>
    <property type="evidence" value="ECO:0007669"/>
    <property type="project" value="TreeGrafter"/>
</dbReference>
<keyword evidence="8 16" id="KW-0274">FAD</keyword>
<feature type="domain" description="FAD-binding PCMH-type" evidence="17">
    <location>
        <begin position="32"/>
        <end position="198"/>
    </location>
</feature>
<protein>
    <recommendedName>
        <fullName evidence="16">UDP-N-acetylenolpyruvoylglucosamine reductase</fullName>
        <ecNumber evidence="16">1.3.1.98</ecNumber>
    </recommendedName>
    <alternativeName>
        <fullName evidence="16">UDP-N-acetylmuramate dehydrogenase</fullName>
    </alternativeName>
</protein>
<dbReference type="InterPro" id="IPR036635">
    <property type="entry name" value="MurB_C_sf"/>
</dbReference>
<dbReference type="AlphaFoldDB" id="A0A2M7S9V7"/>
<feature type="active site" evidence="16">
    <location>
        <position position="298"/>
    </location>
</feature>
<evidence type="ECO:0000256" key="14">
    <source>
        <dbReference type="ARBA" id="ARBA00023316"/>
    </source>
</evidence>
<comment type="caution">
    <text evidence="18">The sequence shown here is derived from an EMBL/GenBank/DDBJ whole genome shotgun (WGS) entry which is preliminary data.</text>
</comment>
<proteinExistence type="inferred from homology"/>
<dbReference type="EMBL" id="PFMR01000199">
    <property type="protein sequence ID" value="PIZ16270.1"/>
    <property type="molecule type" value="Genomic_DNA"/>
</dbReference>
<evidence type="ECO:0000259" key="17">
    <source>
        <dbReference type="PROSITE" id="PS51387"/>
    </source>
</evidence>
<dbReference type="GO" id="GO:0071555">
    <property type="term" value="P:cell wall organization"/>
    <property type="evidence" value="ECO:0007669"/>
    <property type="project" value="UniProtKB-KW"/>
</dbReference>
<dbReference type="SUPFAM" id="SSF56176">
    <property type="entry name" value="FAD-binding/transporter-associated domain-like"/>
    <property type="match status" value="1"/>
</dbReference>
<dbReference type="GO" id="GO:0071949">
    <property type="term" value="F:FAD binding"/>
    <property type="evidence" value="ECO:0007669"/>
    <property type="project" value="InterPro"/>
</dbReference>
<comment type="cofactor">
    <cofactor evidence="1 16">
        <name>FAD</name>
        <dbReference type="ChEBI" id="CHEBI:57692"/>
    </cofactor>
</comment>
<evidence type="ECO:0000256" key="5">
    <source>
        <dbReference type="ARBA" id="ARBA00022490"/>
    </source>
</evidence>
<dbReference type="InterPro" id="IPR003170">
    <property type="entry name" value="MurB"/>
</dbReference>
<dbReference type="UniPathway" id="UPA00219"/>
<dbReference type="InterPro" id="IPR016167">
    <property type="entry name" value="FAD-bd_PCMH_sub1"/>
</dbReference>
<dbReference type="Gene3D" id="3.90.78.10">
    <property type="entry name" value="UDP-N-acetylenolpyruvoylglucosamine reductase, C-terminal domain"/>
    <property type="match status" value="1"/>
</dbReference>
<evidence type="ECO:0000256" key="4">
    <source>
        <dbReference type="ARBA" id="ARBA00004752"/>
    </source>
</evidence>
<name>A0A2M7S9V7_9BACT</name>
<reference evidence="19" key="1">
    <citation type="submission" date="2017-09" db="EMBL/GenBank/DDBJ databases">
        <title>Depth-based differentiation of microbial function through sediment-hosted aquifers and enrichment of novel symbionts in the deep terrestrial subsurface.</title>
        <authorList>
            <person name="Probst A.J."/>
            <person name="Ladd B."/>
            <person name="Jarett J.K."/>
            <person name="Geller-Mcgrath D.E."/>
            <person name="Sieber C.M.K."/>
            <person name="Emerson J.B."/>
            <person name="Anantharaman K."/>
            <person name="Thomas B.C."/>
            <person name="Malmstrom R."/>
            <person name="Stieglmeier M."/>
            <person name="Klingl A."/>
            <person name="Woyke T."/>
            <person name="Ryan C.M."/>
            <person name="Banfield J.F."/>
        </authorList>
    </citation>
    <scope>NUCLEOTIDE SEQUENCE [LARGE SCALE GENOMIC DNA]</scope>
</reference>
<sequence>MKKQFVFKDIGKILKKSRVLFNEPMSKHTSFRIGGPADVFIIAEDINELRRIFSAAKRSGLPLYIAGSGTNILVGDKGIRGVVVKAGKALDQVKIRGSTVEVGASISVSGLLSALAGRGLSGLEFMAGIPGTLGGALIGNAGSPRMAIGKTVRSVDFMDYSGRTRRIPAGRLVFSYRDSSLKKMKGIVTGAVLGGLKKASPYAVKKSISAAWAKRKKIHPMDKPSAGCIFKNPNGCSAGLLIDLAGLKGEKAGGAVVSKKHANFILNRGKASAADVMSLIEKMQKRVYEHFGVKLELEVQLLGEF</sequence>
<dbReference type="GO" id="GO:0051301">
    <property type="term" value="P:cell division"/>
    <property type="evidence" value="ECO:0007669"/>
    <property type="project" value="UniProtKB-KW"/>
</dbReference>
<dbReference type="NCBIfam" id="TIGR00179">
    <property type="entry name" value="murB"/>
    <property type="match status" value="1"/>
</dbReference>
<dbReference type="PROSITE" id="PS51387">
    <property type="entry name" value="FAD_PCMH"/>
    <property type="match status" value="1"/>
</dbReference>
<dbReference type="Pfam" id="PF01565">
    <property type="entry name" value="FAD_binding_4"/>
    <property type="match status" value="1"/>
</dbReference>
<comment type="pathway">
    <text evidence="4 16">Cell wall biogenesis; peptidoglycan biosynthesis.</text>
</comment>
<evidence type="ECO:0000256" key="7">
    <source>
        <dbReference type="ARBA" id="ARBA00022630"/>
    </source>
</evidence>
<dbReference type="PANTHER" id="PTHR21071:SF4">
    <property type="entry name" value="UDP-N-ACETYLENOLPYRUVOYLGLUCOSAMINE REDUCTASE"/>
    <property type="match status" value="1"/>
</dbReference>
<dbReference type="GO" id="GO:0009252">
    <property type="term" value="P:peptidoglycan biosynthetic process"/>
    <property type="evidence" value="ECO:0007669"/>
    <property type="project" value="UniProtKB-UniRule"/>
</dbReference>